<keyword evidence="6" id="KW-0408">Iron</keyword>
<dbReference type="Pfam" id="PF07715">
    <property type="entry name" value="Plug"/>
    <property type="match status" value="1"/>
</dbReference>
<protein>
    <submittedName>
        <fullName evidence="15">TonB-dependent receptor</fullName>
    </submittedName>
</protein>
<evidence type="ECO:0000256" key="3">
    <source>
        <dbReference type="ARBA" id="ARBA00022452"/>
    </source>
</evidence>
<keyword evidence="7" id="KW-0406">Ion transport</keyword>
<evidence type="ECO:0000313" key="16">
    <source>
        <dbReference type="Proteomes" id="UP000275727"/>
    </source>
</evidence>
<dbReference type="Proteomes" id="UP000275727">
    <property type="component" value="Chromosome"/>
</dbReference>
<evidence type="ECO:0000256" key="7">
    <source>
        <dbReference type="ARBA" id="ARBA00023065"/>
    </source>
</evidence>
<accession>A0AAD1D899</accession>
<keyword evidence="10 11" id="KW-0998">Cell outer membrane</keyword>
<evidence type="ECO:0000256" key="11">
    <source>
        <dbReference type="PROSITE-ProRule" id="PRU01360"/>
    </source>
</evidence>
<dbReference type="GO" id="GO:0009279">
    <property type="term" value="C:cell outer membrane"/>
    <property type="evidence" value="ECO:0007669"/>
    <property type="project" value="UniProtKB-SubCell"/>
</dbReference>
<evidence type="ECO:0000256" key="4">
    <source>
        <dbReference type="ARBA" id="ARBA00022496"/>
    </source>
</evidence>
<comment type="similarity">
    <text evidence="11 12">Belongs to the TonB-dependent receptor family.</text>
</comment>
<dbReference type="Pfam" id="PF00593">
    <property type="entry name" value="TonB_dep_Rec_b-barrel"/>
    <property type="match status" value="1"/>
</dbReference>
<dbReference type="AlphaFoldDB" id="A0AAD1D899"/>
<evidence type="ECO:0000256" key="1">
    <source>
        <dbReference type="ARBA" id="ARBA00004571"/>
    </source>
</evidence>
<dbReference type="GO" id="GO:0006826">
    <property type="term" value="P:iron ion transport"/>
    <property type="evidence" value="ECO:0007669"/>
    <property type="project" value="UniProtKB-KW"/>
</dbReference>
<evidence type="ECO:0000259" key="14">
    <source>
        <dbReference type="Pfam" id="PF07715"/>
    </source>
</evidence>
<dbReference type="Gene3D" id="2.40.170.20">
    <property type="entry name" value="TonB-dependent receptor, beta-barrel domain"/>
    <property type="match status" value="1"/>
</dbReference>
<dbReference type="PANTHER" id="PTHR32552:SF81">
    <property type="entry name" value="TONB-DEPENDENT OUTER MEMBRANE RECEPTOR"/>
    <property type="match status" value="1"/>
</dbReference>
<keyword evidence="4" id="KW-0410">Iron transport</keyword>
<evidence type="ECO:0000256" key="12">
    <source>
        <dbReference type="RuleBase" id="RU003357"/>
    </source>
</evidence>
<reference evidence="15 16" key="1">
    <citation type="submission" date="2018-06" db="EMBL/GenBank/DDBJ databases">
        <title>Complete Genome Sequence of the Microcystin-Degrading Bacterium Sphingosinicella microcystinivorans Strain B-9.</title>
        <authorList>
            <person name="Jin H."/>
            <person name="Nishizawa T."/>
            <person name="Guo Y."/>
            <person name="Nishizawa A."/>
            <person name="Park H."/>
            <person name="Kato H."/>
            <person name="Tsuji K."/>
            <person name="Harada K."/>
        </authorList>
    </citation>
    <scope>NUCLEOTIDE SEQUENCE [LARGE SCALE GENOMIC DNA]</scope>
    <source>
        <strain evidence="15 16">B9</strain>
    </source>
</reference>
<evidence type="ECO:0000256" key="8">
    <source>
        <dbReference type="ARBA" id="ARBA00023077"/>
    </source>
</evidence>
<keyword evidence="3 11" id="KW-1134">Transmembrane beta strand</keyword>
<feature type="domain" description="TonB-dependent receptor-like beta-barrel" evidence="13">
    <location>
        <begin position="228"/>
        <end position="741"/>
    </location>
</feature>
<dbReference type="InterPro" id="IPR039426">
    <property type="entry name" value="TonB-dep_rcpt-like"/>
</dbReference>
<dbReference type="KEGG" id="smic:SmB9_33190"/>
<dbReference type="EMBL" id="AP018711">
    <property type="protein sequence ID" value="BBE35661.1"/>
    <property type="molecule type" value="Genomic_DNA"/>
</dbReference>
<proteinExistence type="inferred from homology"/>
<evidence type="ECO:0000259" key="13">
    <source>
        <dbReference type="Pfam" id="PF00593"/>
    </source>
</evidence>
<gene>
    <name evidence="15" type="ORF">SmB9_33190</name>
</gene>
<feature type="domain" description="TonB-dependent receptor plug" evidence="14">
    <location>
        <begin position="37"/>
        <end position="144"/>
    </location>
</feature>
<dbReference type="PANTHER" id="PTHR32552">
    <property type="entry name" value="FERRICHROME IRON RECEPTOR-RELATED"/>
    <property type="match status" value="1"/>
</dbReference>
<name>A0AAD1D899_SPHMI</name>
<dbReference type="CDD" id="cd01347">
    <property type="entry name" value="ligand_gated_channel"/>
    <property type="match status" value="1"/>
</dbReference>
<evidence type="ECO:0000256" key="10">
    <source>
        <dbReference type="ARBA" id="ARBA00023237"/>
    </source>
</evidence>
<evidence type="ECO:0000256" key="9">
    <source>
        <dbReference type="ARBA" id="ARBA00023136"/>
    </source>
</evidence>
<keyword evidence="15" id="KW-0675">Receptor</keyword>
<keyword evidence="5 11" id="KW-0812">Transmembrane</keyword>
<keyword evidence="2 11" id="KW-0813">Transport</keyword>
<comment type="subcellular location">
    <subcellularLocation>
        <location evidence="1 11">Cell outer membrane</location>
        <topology evidence="1 11">Multi-pass membrane protein</topology>
    </subcellularLocation>
</comment>
<keyword evidence="8 12" id="KW-0798">TonB box</keyword>
<dbReference type="InterPro" id="IPR000531">
    <property type="entry name" value="Beta-barrel_TonB"/>
</dbReference>
<organism evidence="15 16">
    <name type="scientific">Sphingosinicella microcystinivorans</name>
    <dbReference type="NCBI Taxonomy" id="335406"/>
    <lineage>
        <taxon>Bacteria</taxon>
        <taxon>Pseudomonadati</taxon>
        <taxon>Pseudomonadota</taxon>
        <taxon>Alphaproteobacteria</taxon>
        <taxon>Sphingomonadales</taxon>
        <taxon>Sphingosinicellaceae</taxon>
        <taxon>Sphingosinicella</taxon>
    </lineage>
</organism>
<dbReference type="InterPro" id="IPR012910">
    <property type="entry name" value="Plug_dom"/>
</dbReference>
<dbReference type="PROSITE" id="PS52016">
    <property type="entry name" value="TONB_DEPENDENT_REC_3"/>
    <property type="match status" value="1"/>
</dbReference>
<sequence length="792" mass="86901">MVTISAISPAWAQEGSDDRQIGLDEIVVTAQKRAENLQDVPIAVSAINAAQIERTFSRNISELGSMAPNLIVDTIFGVATPAISIRGLQLNDGEKSFDPAVAVYLDGVYLSTTTGALLTTFDAEAVEVLRGPQGTLFGRNTIGGLVHVRRAEPTGELGGKVAVTYGRFDQLDVKAVLNLPSIANGAIAAKVGVMSLNGGGYFHNITRGKREGNNDFMMYSAALKIEPSPDFKLNLAYDYIDDKTNTRPVTALTSPTETFCAITPAGFPCGQPAANASYHRHPIQNFVQPQGLKGHSLIANAELNLAEDHALFAVVGYRDAKEYSVQKWDGIQLPYFFTYRPQKQDQFSAELRYQGEVGIVKMVAGAYYYEAGYTNHQQTFFFTSNFPTNASEKEVLAGIRAGWPGEVPGTDTDQDSKNYAFFGQLDWEIVENLNVSAGGRYTKETKHFCGANALGPVGSRVVVGSFGDCPDSWRSQPTYMPNAVNPTTGEVFEQTGRDSWSRFTPRFGVDYKFDNGMVYASYSKGFRSGGYNGRGTDSFNMGPYQPETVESYEAGFKTQWADNRVRFNLSAFSMNYSNKQEDVVFPDPVSVTVTVVQNAARARIRGFEAEFQAVPADGLTFGVNVGHLNAKYRNWQDIGFNLDPATAAADPFVTIDKSNFKLRRAPKWSLDATMNYRHELENDHALVFDVGVRLKSDYYIVANTLTPANPNNGLVKSFALLDASISYDADNWRLSFFGKNLTNHDYFSHVLDVGTSYGATPTNSTPVPQPGLFTYGSIAPPRTWGIEALFKF</sequence>
<keyword evidence="9 11" id="KW-0472">Membrane</keyword>
<evidence type="ECO:0000313" key="15">
    <source>
        <dbReference type="EMBL" id="BBE35661.1"/>
    </source>
</evidence>
<dbReference type="SUPFAM" id="SSF56935">
    <property type="entry name" value="Porins"/>
    <property type="match status" value="1"/>
</dbReference>
<dbReference type="InterPro" id="IPR036942">
    <property type="entry name" value="Beta-barrel_TonB_sf"/>
</dbReference>
<evidence type="ECO:0000256" key="2">
    <source>
        <dbReference type="ARBA" id="ARBA00022448"/>
    </source>
</evidence>
<evidence type="ECO:0000256" key="6">
    <source>
        <dbReference type="ARBA" id="ARBA00023004"/>
    </source>
</evidence>
<evidence type="ECO:0000256" key="5">
    <source>
        <dbReference type="ARBA" id="ARBA00022692"/>
    </source>
</evidence>